<evidence type="ECO:0000259" key="5">
    <source>
        <dbReference type="Pfam" id="PF01494"/>
    </source>
</evidence>
<name>A0AAV9JJK1_9PEZI</name>
<dbReference type="Gene3D" id="3.30.70.2450">
    <property type="match status" value="1"/>
</dbReference>
<keyword evidence="2" id="KW-0285">Flavoprotein</keyword>
<feature type="domain" description="FAD-binding" evidence="5">
    <location>
        <begin position="9"/>
        <end position="346"/>
    </location>
</feature>
<dbReference type="AlphaFoldDB" id="A0AAV9JJK1"/>
<accession>A0AAV9JJK1</accession>
<evidence type="ECO:0000256" key="3">
    <source>
        <dbReference type="ARBA" id="ARBA00022827"/>
    </source>
</evidence>
<dbReference type="PRINTS" id="PR00420">
    <property type="entry name" value="RNGMNOXGNASE"/>
</dbReference>
<dbReference type="PANTHER" id="PTHR43004:SF19">
    <property type="entry name" value="BINDING MONOOXYGENASE, PUTATIVE (JCVI)-RELATED"/>
    <property type="match status" value="1"/>
</dbReference>
<proteinExistence type="predicted"/>
<dbReference type="EMBL" id="JAVFHQ010000019">
    <property type="protein sequence ID" value="KAK4545405.1"/>
    <property type="molecule type" value="Genomic_DNA"/>
</dbReference>
<sequence>MNTNVPSSVDVAIVGAGPAGLTLACALRQSRINVIVLDAAPEPSSYSRATLIHSGTLEVLDDIGVTPEILREGLPISAFNAWSRTSYLTKLEFSQMQAKYQMSIGLPQSNTERILASRLHELKGETIRGATVTGMSECGGTVELEVTGSAGTTTTVSAGYVVAADGLHSALRKMLQIPFKGIDYRASMLAADCRLSTSGKFRLSPDEASICFGADGFVLFLPMSTTTWRVQAPLEDAPKHATLEQVQKLIEERAPPGVIVEDVTWSNRFQIHHRHAKHYRKGHVFLLGDAAHILSPAGGQGMNTGIQDAIELAAVLKAAIVDGEDTESDLDQYEDIRRPVAKEVMAMTHRLTMVGQWKSAWARCARNWFIGLFMQISGVQPKVTRRFAAFDYAQ</sequence>
<evidence type="ECO:0000313" key="6">
    <source>
        <dbReference type="EMBL" id="KAK4545405.1"/>
    </source>
</evidence>
<evidence type="ECO:0000256" key="2">
    <source>
        <dbReference type="ARBA" id="ARBA00022630"/>
    </source>
</evidence>
<dbReference type="Proteomes" id="UP001324427">
    <property type="component" value="Unassembled WGS sequence"/>
</dbReference>
<keyword evidence="4" id="KW-0560">Oxidoreductase</keyword>
<evidence type="ECO:0000256" key="4">
    <source>
        <dbReference type="ARBA" id="ARBA00023002"/>
    </source>
</evidence>
<keyword evidence="3" id="KW-0274">FAD</keyword>
<comment type="caution">
    <text evidence="6">The sequence shown here is derived from an EMBL/GenBank/DDBJ whole genome shotgun (WGS) entry which is preliminary data.</text>
</comment>
<reference evidence="6 7" key="1">
    <citation type="submission" date="2021-11" db="EMBL/GenBank/DDBJ databases">
        <title>Black yeast isolated from Biological Soil Crust.</title>
        <authorList>
            <person name="Kurbessoian T."/>
        </authorList>
    </citation>
    <scope>NUCLEOTIDE SEQUENCE [LARGE SCALE GENOMIC DNA]</scope>
    <source>
        <strain evidence="6 7">CCFEE 5522</strain>
    </source>
</reference>
<dbReference type="InterPro" id="IPR036188">
    <property type="entry name" value="FAD/NAD-bd_sf"/>
</dbReference>
<dbReference type="Pfam" id="PF01494">
    <property type="entry name" value="FAD_binding_3"/>
    <property type="match status" value="1"/>
</dbReference>
<dbReference type="SUPFAM" id="SSF51905">
    <property type="entry name" value="FAD/NAD(P)-binding domain"/>
    <property type="match status" value="1"/>
</dbReference>
<evidence type="ECO:0000256" key="1">
    <source>
        <dbReference type="ARBA" id="ARBA00001974"/>
    </source>
</evidence>
<dbReference type="Gene3D" id="3.50.50.60">
    <property type="entry name" value="FAD/NAD(P)-binding domain"/>
    <property type="match status" value="1"/>
</dbReference>
<organism evidence="6 7">
    <name type="scientific">Oleoguttula mirabilis</name>
    <dbReference type="NCBI Taxonomy" id="1507867"/>
    <lineage>
        <taxon>Eukaryota</taxon>
        <taxon>Fungi</taxon>
        <taxon>Dikarya</taxon>
        <taxon>Ascomycota</taxon>
        <taxon>Pezizomycotina</taxon>
        <taxon>Dothideomycetes</taxon>
        <taxon>Dothideomycetidae</taxon>
        <taxon>Mycosphaerellales</taxon>
        <taxon>Teratosphaeriaceae</taxon>
        <taxon>Oleoguttula</taxon>
    </lineage>
</organism>
<evidence type="ECO:0000313" key="7">
    <source>
        <dbReference type="Proteomes" id="UP001324427"/>
    </source>
</evidence>
<dbReference type="InterPro" id="IPR002938">
    <property type="entry name" value="FAD-bd"/>
</dbReference>
<comment type="cofactor">
    <cofactor evidence="1">
        <name>FAD</name>
        <dbReference type="ChEBI" id="CHEBI:57692"/>
    </cofactor>
</comment>
<dbReference type="InterPro" id="IPR050641">
    <property type="entry name" value="RIFMO-like"/>
</dbReference>
<dbReference type="GO" id="GO:0071949">
    <property type="term" value="F:FAD binding"/>
    <property type="evidence" value="ECO:0007669"/>
    <property type="project" value="InterPro"/>
</dbReference>
<gene>
    <name evidence="6" type="ORF">LTR36_002755</name>
</gene>
<dbReference type="PANTHER" id="PTHR43004">
    <property type="entry name" value="TRK SYSTEM POTASSIUM UPTAKE PROTEIN"/>
    <property type="match status" value="1"/>
</dbReference>
<keyword evidence="7" id="KW-1185">Reference proteome</keyword>
<dbReference type="GO" id="GO:0016709">
    <property type="term" value="F:oxidoreductase activity, acting on paired donors, with incorporation or reduction of molecular oxygen, NAD(P)H as one donor, and incorporation of one atom of oxygen"/>
    <property type="evidence" value="ECO:0007669"/>
    <property type="project" value="UniProtKB-ARBA"/>
</dbReference>
<protein>
    <recommendedName>
        <fullName evidence="5">FAD-binding domain-containing protein</fullName>
    </recommendedName>
</protein>